<dbReference type="RefSeq" id="WP_264076374.1">
    <property type="nucleotide sequence ID" value="NZ_CP076676.1"/>
</dbReference>
<dbReference type="CDD" id="cd01741">
    <property type="entry name" value="GATase1_1"/>
    <property type="match status" value="1"/>
</dbReference>
<accession>A0AAX3E3P3</accession>
<dbReference type="Gene3D" id="3.40.50.880">
    <property type="match status" value="1"/>
</dbReference>
<feature type="domain" description="Glutamine amidotransferase" evidence="1">
    <location>
        <begin position="53"/>
        <end position="194"/>
    </location>
</feature>
<proteinExistence type="predicted"/>
<sequence>MNSIATSPNRSGLRFLVFQHVDVEHPGIFREFWREAGIVWDAVELDAGEPIPALEPYDALIVMGGPQDVWQEDEHPWLVPEKAAIRRFVQELGRPYLGICLGHQLLAAALGGEVRLGKTPEVGPGEVELTAAGATDPLFAGLLSPLQTFQWHGAEVATLPAGGEVLARNDACAVQAFRFGPAAYGLQYHVEITDRTVPEWQQIPAYAASLDTALGRERAAKLADETTGLLPGFAQAARRLNDNFLQIVTRAAAR</sequence>
<dbReference type="PANTHER" id="PTHR42695:SF5">
    <property type="entry name" value="GLUTAMINE AMIDOTRANSFERASE YLR126C-RELATED"/>
    <property type="match status" value="1"/>
</dbReference>
<dbReference type="GO" id="GO:0005829">
    <property type="term" value="C:cytosol"/>
    <property type="evidence" value="ECO:0007669"/>
    <property type="project" value="TreeGrafter"/>
</dbReference>
<reference evidence="2" key="1">
    <citation type="journal article" date="2022" name="Biol. Control">
        <title>In silico genomic analysis of Rhodopseudomonas palustris strains revealed potential biocontrol agents and crop yield enhancers.</title>
        <authorList>
            <person name="Surachat K."/>
            <person name="Kantachote D."/>
            <person name="Deachamag P."/>
            <person name="Wonglapsuwan M."/>
        </authorList>
    </citation>
    <scope>NUCLEOTIDE SEQUENCE</scope>
    <source>
        <strain evidence="2">TLS06</strain>
    </source>
</reference>
<dbReference type="InterPro" id="IPR017926">
    <property type="entry name" value="GATASE"/>
</dbReference>
<evidence type="ECO:0000259" key="1">
    <source>
        <dbReference type="Pfam" id="PF00117"/>
    </source>
</evidence>
<dbReference type="PANTHER" id="PTHR42695">
    <property type="entry name" value="GLUTAMINE AMIDOTRANSFERASE YLR126C-RELATED"/>
    <property type="match status" value="1"/>
</dbReference>
<dbReference type="Proteomes" id="UP001163166">
    <property type="component" value="Chromosome"/>
</dbReference>
<organism evidence="2 3">
    <name type="scientific">Rhodopseudomonas palustris</name>
    <dbReference type="NCBI Taxonomy" id="1076"/>
    <lineage>
        <taxon>Bacteria</taxon>
        <taxon>Pseudomonadati</taxon>
        <taxon>Pseudomonadota</taxon>
        <taxon>Alphaproteobacteria</taxon>
        <taxon>Hyphomicrobiales</taxon>
        <taxon>Nitrobacteraceae</taxon>
        <taxon>Rhodopseudomonas</taxon>
    </lineage>
</organism>
<dbReference type="InterPro" id="IPR044992">
    <property type="entry name" value="ChyE-like"/>
</dbReference>
<dbReference type="AlphaFoldDB" id="A0AAX3E3P3"/>
<keyword evidence="2" id="KW-0315">Glutamine amidotransferase</keyword>
<dbReference type="SUPFAM" id="SSF52317">
    <property type="entry name" value="Class I glutamine amidotransferase-like"/>
    <property type="match status" value="1"/>
</dbReference>
<evidence type="ECO:0000313" key="3">
    <source>
        <dbReference type="Proteomes" id="UP001163166"/>
    </source>
</evidence>
<gene>
    <name evidence="2" type="ORF">KQX62_10635</name>
</gene>
<protein>
    <submittedName>
        <fullName evidence="2">Type 1 glutamine amidotransferase</fullName>
    </submittedName>
</protein>
<dbReference type="PROSITE" id="PS51273">
    <property type="entry name" value="GATASE_TYPE_1"/>
    <property type="match status" value="1"/>
</dbReference>
<name>A0AAX3E3P3_RHOPL</name>
<dbReference type="EMBL" id="CP076676">
    <property type="protein sequence ID" value="UYO41705.1"/>
    <property type="molecule type" value="Genomic_DNA"/>
</dbReference>
<dbReference type="Pfam" id="PF00117">
    <property type="entry name" value="GATase"/>
    <property type="match status" value="1"/>
</dbReference>
<dbReference type="InterPro" id="IPR029062">
    <property type="entry name" value="Class_I_gatase-like"/>
</dbReference>
<evidence type="ECO:0000313" key="2">
    <source>
        <dbReference type="EMBL" id="UYO41705.1"/>
    </source>
</evidence>